<reference evidence="4" key="1">
    <citation type="journal article" date="2016" name="Mol. Ecol. Resour.">
        <title>Evaluation of the impact of RNA preservation methods of spiders for de novo transcriptome assembly.</title>
        <authorList>
            <person name="Kono N."/>
            <person name="Nakamura H."/>
            <person name="Ito Y."/>
            <person name="Tomita M."/>
            <person name="Arakawa K."/>
        </authorList>
    </citation>
    <scope>NUCLEOTIDE SEQUENCE</scope>
    <source>
        <tissue evidence="4">Whole body</tissue>
    </source>
</reference>
<dbReference type="Pfam" id="PF03959">
    <property type="entry name" value="FSH1"/>
    <property type="match status" value="1"/>
</dbReference>
<dbReference type="SUPFAM" id="SSF53474">
    <property type="entry name" value="alpha/beta-Hydrolases"/>
    <property type="match status" value="1"/>
</dbReference>
<dbReference type="EMBL" id="IAAA01014161">
    <property type="protein sequence ID" value="LAA05375.1"/>
    <property type="molecule type" value="mRNA"/>
</dbReference>
<accession>A0A2L2YDE6</accession>
<proteinExistence type="evidence at transcript level"/>
<evidence type="ECO:0000259" key="3">
    <source>
        <dbReference type="Pfam" id="PF03959"/>
    </source>
</evidence>
<dbReference type="GeneID" id="107449512"/>
<evidence type="ECO:0000256" key="2">
    <source>
        <dbReference type="ARBA" id="ARBA00022801"/>
    </source>
</evidence>
<dbReference type="AlphaFoldDB" id="A0A2L2YDE6"/>
<dbReference type="PANTHER" id="PTHR48070:SF6">
    <property type="entry name" value="ESTERASE OVCA2"/>
    <property type="match status" value="1"/>
</dbReference>
<comment type="similarity">
    <text evidence="1">Belongs to the LovG family.</text>
</comment>
<dbReference type="GO" id="GO:0005737">
    <property type="term" value="C:cytoplasm"/>
    <property type="evidence" value="ECO:0007669"/>
    <property type="project" value="TreeGrafter"/>
</dbReference>
<dbReference type="InterPro" id="IPR050593">
    <property type="entry name" value="LovG"/>
</dbReference>
<dbReference type="KEGG" id="ptep:107449512"/>
<evidence type="ECO:0000256" key="1">
    <source>
        <dbReference type="ARBA" id="ARBA00005863"/>
    </source>
</evidence>
<name>A0A2L2YDE6_PARTP</name>
<dbReference type="OrthoDB" id="414698at2759"/>
<dbReference type="OMA" id="EEPRGWW"/>
<dbReference type="PANTHER" id="PTHR48070">
    <property type="entry name" value="ESTERASE OVCA2"/>
    <property type="match status" value="1"/>
</dbReference>
<evidence type="ECO:0000313" key="4">
    <source>
        <dbReference type="EMBL" id="LAA05370.1"/>
    </source>
</evidence>
<keyword evidence="2" id="KW-0378">Hydrolase</keyword>
<dbReference type="Gene3D" id="3.40.50.1820">
    <property type="entry name" value="alpha/beta hydrolase"/>
    <property type="match status" value="1"/>
</dbReference>
<dbReference type="EMBL" id="IAAA01014160">
    <property type="protein sequence ID" value="LAA05370.1"/>
    <property type="molecule type" value="mRNA"/>
</dbReference>
<dbReference type="RefSeq" id="XP_042905252.1">
    <property type="nucleotide sequence ID" value="XM_043049318.2"/>
</dbReference>
<dbReference type="GO" id="GO:0016787">
    <property type="term" value="F:hydrolase activity"/>
    <property type="evidence" value="ECO:0007669"/>
    <property type="project" value="UniProtKB-KW"/>
</dbReference>
<dbReference type="GO" id="GO:0032526">
    <property type="term" value="P:response to retinoic acid"/>
    <property type="evidence" value="ECO:0007669"/>
    <property type="project" value="TreeGrafter"/>
</dbReference>
<feature type="domain" description="Serine hydrolase" evidence="3">
    <location>
        <begin position="5"/>
        <end position="206"/>
    </location>
</feature>
<dbReference type="InterPro" id="IPR029058">
    <property type="entry name" value="AB_hydrolase_fold"/>
</dbReference>
<dbReference type="GO" id="GO:0005634">
    <property type="term" value="C:nucleus"/>
    <property type="evidence" value="ECO:0007669"/>
    <property type="project" value="TreeGrafter"/>
</dbReference>
<dbReference type="InterPro" id="IPR005645">
    <property type="entry name" value="FSH-like_dom"/>
</dbReference>
<sequence length="222" mass="25105">MASNRKLRILCLHGYRQDADIFRSKMGGFRKSIKNIAELVFISAPHVVPESENVADSPSTRGCSWWFCEETKTFHSKVECRFAKGFEDSIAVIKSTFDTQGPFDGILGFSQGASLVSLICGLKENKEFTHEFHFAVIVAGFRSVCQSHAYLYKKLLKMPSLHIIGESDTCIPKELNEGLMITFLEPSAIYHEGGHFIPSNSSVRRQYVSFFKRMYDSLVNKN</sequence>
<organism evidence="4">
    <name type="scientific">Parasteatoda tepidariorum</name>
    <name type="common">Common house spider</name>
    <name type="synonym">Achaearanea tepidariorum</name>
    <dbReference type="NCBI Taxonomy" id="114398"/>
    <lineage>
        <taxon>Eukaryota</taxon>
        <taxon>Metazoa</taxon>
        <taxon>Ecdysozoa</taxon>
        <taxon>Arthropoda</taxon>
        <taxon>Chelicerata</taxon>
        <taxon>Arachnida</taxon>
        <taxon>Araneae</taxon>
        <taxon>Araneomorphae</taxon>
        <taxon>Entelegynae</taxon>
        <taxon>Araneoidea</taxon>
        <taxon>Theridiidae</taxon>
        <taxon>Parasteatoda</taxon>
    </lineage>
</organism>
<protein>
    <recommendedName>
        <fullName evidence="3">Serine hydrolase domain-containing protein</fullName>
    </recommendedName>
</protein>
<dbReference type="FunFam" id="3.40.50.1820:FF:000073">
    <property type="entry name" value="esterase OVCA2 isoform X6"/>
    <property type="match status" value="1"/>
</dbReference>